<evidence type="ECO:0000313" key="2">
    <source>
        <dbReference type="EMBL" id="SEA29050.1"/>
    </source>
</evidence>
<gene>
    <name evidence="1" type="ORF">SAMN04488065_2462</name>
    <name evidence="2" type="ORF">SAMN04488065_2556</name>
</gene>
<reference evidence="1 3" key="1">
    <citation type="submission" date="2016-10" db="EMBL/GenBank/DDBJ databases">
        <authorList>
            <person name="de Groot N.N."/>
        </authorList>
    </citation>
    <scope>NUCLEOTIDE SEQUENCE [LARGE SCALE GENOMIC DNA]</scope>
    <source>
        <strain evidence="1 3">CGMCC 1.8712</strain>
    </source>
</reference>
<dbReference type="EMBL" id="FNQT01000004">
    <property type="protein sequence ID" value="SEA29050.1"/>
    <property type="molecule type" value="Genomic_DNA"/>
</dbReference>
<evidence type="ECO:0000313" key="3">
    <source>
        <dbReference type="Proteomes" id="UP000236755"/>
    </source>
</evidence>
<name>A0A1H3ZTV3_9EURY</name>
<dbReference type="RefSeq" id="WP_092635396.1">
    <property type="nucleotide sequence ID" value="NZ_FNQT01000004.1"/>
</dbReference>
<proteinExistence type="predicted"/>
<dbReference type="Proteomes" id="UP000236755">
    <property type="component" value="Unassembled WGS sequence"/>
</dbReference>
<sequence length="261" mass="29293">MPTINAYKHDLGYYIRAWTTDLGNINYKLRSRGNTIIERFGLEDGDEISWDTIHALKSIGEIYTEGSGTLGRDDFAPLDGDTKTLSEEEAKRLLDSILDEKNPSEQRIKELCDILDIERPESNIERLEQELASRIAGITSRESFQTEVTLNGPADQASISVNIEPSEESTEPPLDSKINLLLLGDTSLDDPGIARHDIYLCEEHGLEGWSFAYSGSWETHAEMARQKAELMPIVIQWFDDLNIDYGIPKESFGGAQRDLLG</sequence>
<dbReference type="OrthoDB" id="303845at2157"/>
<organism evidence="1 3">
    <name type="scientific">Haloplanus vescus</name>
    <dbReference type="NCBI Taxonomy" id="555874"/>
    <lineage>
        <taxon>Archaea</taxon>
        <taxon>Methanobacteriati</taxon>
        <taxon>Methanobacteriota</taxon>
        <taxon>Stenosarchaea group</taxon>
        <taxon>Halobacteria</taxon>
        <taxon>Halobacteriales</taxon>
        <taxon>Haloferacaceae</taxon>
        <taxon>Haloplanus</taxon>
    </lineage>
</organism>
<dbReference type="EMBL" id="FNQT01000004">
    <property type="protein sequence ID" value="SEA27139.1"/>
    <property type="molecule type" value="Genomic_DNA"/>
</dbReference>
<keyword evidence="3" id="KW-1185">Reference proteome</keyword>
<accession>A0A1H3ZTV3</accession>
<protein>
    <submittedName>
        <fullName evidence="1">Uncharacterized protein</fullName>
    </submittedName>
</protein>
<evidence type="ECO:0000313" key="1">
    <source>
        <dbReference type="EMBL" id="SEA27139.1"/>
    </source>
</evidence>
<dbReference type="AlphaFoldDB" id="A0A1H3ZTV3"/>